<evidence type="ECO:0000313" key="2">
    <source>
        <dbReference type="Proteomes" id="UP000036045"/>
    </source>
</evidence>
<dbReference type="RefSeq" id="WP_047943036.1">
    <property type="nucleotide sequence ID" value="NZ_CP053989.1"/>
</dbReference>
<accession>A0A0J1II67</accession>
<dbReference type="Proteomes" id="UP000036045">
    <property type="component" value="Unassembled WGS sequence"/>
</dbReference>
<dbReference type="InterPro" id="IPR026838">
    <property type="entry name" value="YheC/D"/>
</dbReference>
<comment type="caution">
    <text evidence="1">The sequence shown here is derived from an EMBL/GenBank/DDBJ whole genome shotgun (WGS) entry which is preliminary data.</text>
</comment>
<sequence length="366" mass="42563">MNNFGIMSLSLDHENHYIHQIAKYGRDFGFTIYHFVPSTYHPFTHTVKGKQYIPDSDSWIEAEFPVPSILYDRCFYHDDSHSIQCKNIIQWLKKQPTITFLGNGLPNKWKLYQILCESELSAYIPETFLLQSAKQINFQHLNPVIIKPINGSQGNGLYFIRKQNNEILVRTDKKEKTIEKIFSDRVTFNKWLDQLLNRNAYIMQAHLPLANKEDQPFDIRAFLQKNPNEEWNIIEKGVRIGEKGRIISNLSAGASIFPFEDWFQTAHFPLKGFLKQEMEEILTLLPSILENSFSALFEIGVDIGISPNGSLWMLDVNSKPGRKVIMTAYPHLCEKLYKAPILYAAKLADEKRRNRDEETISYRNNL</sequence>
<evidence type="ECO:0000313" key="1">
    <source>
        <dbReference type="EMBL" id="KLV25627.1"/>
    </source>
</evidence>
<dbReference type="OrthoDB" id="7869153at2"/>
<gene>
    <name evidence="1" type="ORF">ABW02_14705</name>
</gene>
<dbReference type="EMBL" id="LDPH01000014">
    <property type="protein sequence ID" value="KLV25627.1"/>
    <property type="molecule type" value="Genomic_DNA"/>
</dbReference>
<dbReference type="SUPFAM" id="SSF56059">
    <property type="entry name" value="Glutathione synthetase ATP-binding domain-like"/>
    <property type="match status" value="1"/>
</dbReference>
<dbReference type="PATRIC" id="fig|1397.4.peg.1112"/>
<dbReference type="GeneID" id="56348422"/>
<evidence type="ECO:0008006" key="3">
    <source>
        <dbReference type="Google" id="ProtNLM"/>
    </source>
</evidence>
<protein>
    <recommendedName>
        <fullName evidence="3">ATP-grasp domain-containing protein</fullName>
    </recommendedName>
</protein>
<dbReference type="Pfam" id="PF14398">
    <property type="entry name" value="ATPgrasp_YheCD"/>
    <property type="match status" value="1"/>
</dbReference>
<keyword evidence="2" id="KW-1185">Reference proteome</keyword>
<dbReference type="AlphaFoldDB" id="A0A0J1II67"/>
<reference evidence="1 2" key="1">
    <citation type="submission" date="2015-05" db="EMBL/GenBank/DDBJ databases">
        <title>Whole genome sequence and identification of bacterial endophytes from Costus igneus.</title>
        <authorList>
            <person name="Lee Y.P."/>
            <person name="Gan H.M."/>
            <person name="Eng W."/>
            <person name="Wheatley M.S."/>
            <person name="Caraballo A."/>
            <person name="Polter S."/>
            <person name="Savka M.A."/>
            <person name="Hudson A.O."/>
        </authorList>
    </citation>
    <scope>NUCLEOTIDE SEQUENCE [LARGE SCALE GENOMIC DNA]</scope>
    <source>
        <strain evidence="1 2">RIT379</strain>
    </source>
</reference>
<proteinExistence type="predicted"/>
<organism evidence="1 2">
    <name type="scientific">Niallia circulans</name>
    <name type="common">Bacillus circulans</name>
    <dbReference type="NCBI Taxonomy" id="1397"/>
    <lineage>
        <taxon>Bacteria</taxon>
        <taxon>Bacillati</taxon>
        <taxon>Bacillota</taxon>
        <taxon>Bacilli</taxon>
        <taxon>Bacillales</taxon>
        <taxon>Bacillaceae</taxon>
        <taxon>Niallia</taxon>
    </lineage>
</organism>
<name>A0A0J1II67_NIACI</name>